<dbReference type="RefSeq" id="WP_248432702.1">
    <property type="nucleotide sequence ID" value="NZ_CP096205.1"/>
</dbReference>
<evidence type="ECO:0000313" key="2">
    <source>
        <dbReference type="Proteomes" id="UP000830583"/>
    </source>
</evidence>
<dbReference type="EMBL" id="CP096205">
    <property type="protein sequence ID" value="UPQ77750.1"/>
    <property type="molecule type" value="Genomic_DNA"/>
</dbReference>
<name>A0ABY4KAC2_9FLAO</name>
<accession>A0ABY4KAC2</accession>
<gene>
    <name evidence="1" type="ORF">M0M57_08900</name>
</gene>
<proteinExistence type="predicted"/>
<keyword evidence="2" id="KW-1185">Reference proteome</keyword>
<reference evidence="1" key="1">
    <citation type="submission" date="2022-04" db="EMBL/GenBank/DDBJ databases">
        <title>Consumption of N2O by Flavobacterium azooxidireducens sp. nov. isolated from Decomposing Leaf Litter of Phragmites australis (Cav.).</title>
        <authorList>
            <person name="Behrendt U."/>
            <person name="Spanner T."/>
            <person name="Augustin J."/>
            <person name="Horn M.A."/>
            <person name="Kolb S."/>
            <person name="Ulrich A."/>
        </authorList>
    </citation>
    <scope>NUCLEOTIDE SEQUENCE</scope>
    <source>
        <strain evidence="1">IGB 4-14</strain>
    </source>
</reference>
<evidence type="ECO:0000313" key="1">
    <source>
        <dbReference type="EMBL" id="UPQ77750.1"/>
    </source>
</evidence>
<protein>
    <submittedName>
        <fullName evidence="1">Uncharacterized protein</fullName>
    </submittedName>
</protein>
<dbReference type="Proteomes" id="UP000830583">
    <property type="component" value="Chromosome"/>
</dbReference>
<organism evidence="1 2">
    <name type="scientific">Flavobacterium azooxidireducens</name>
    <dbReference type="NCBI Taxonomy" id="1871076"/>
    <lineage>
        <taxon>Bacteria</taxon>
        <taxon>Pseudomonadati</taxon>
        <taxon>Bacteroidota</taxon>
        <taxon>Flavobacteriia</taxon>
        <taxon>Flavobacteriales</taxon>
        <taxon>Flavobacteriaceae</taxon>
        <taxon>Flavobacterium</taxon>
    </lineage>
</organism>
<sequence>MSTVHSKQQQRIDNVLFYLDKIISKLESLQLNNTRNKEINLFANSTISDLSILKRLIETSNLKLAIEIVSKVNELYKSDPYLSDVILHFTNVKRNYSGCPAYLKLPV</sequence>